<dbReference type="GO" id="GO:0005737">
    <property type="term" value="C:cytoplasm"/>
    <property type="evidence" value="ECO:0007669"/>
    <property type="project" value="UniProtKB-SubCell"/>
</dbReference>
<sequence length="135" mass="15445">MTIENPKELKSLALAYMGDVIYEKYVREYLIYKGTVKVQQLHQHAVSFVKATAQAKVIHQWIDDEILTEEELAIVRRGRNAKSGSVPKNTSVQAYRYSTAFEALIGYLYLAHKVERLEMLIRSAIKITEKGVEQA</sequence>
<dbReference type="GO" id="GO:0004525">
    <property type="term" value="F:ribonuclease III activity"/>
    <property type="evidence" value="ECO:0007669"/>
    <property type="project" value="InterPro"/>
</dbReference>
<dbReference type="InterPro" id="IPR036389">
    <property type="entry name" value="RNase_III_sf"/>
</dbReference>
<feature type="active site" evidence="4">
    <location>
        <position position="19"/>
    </location>
</feature>
<evidence type="ECO:0000256" key="4">
    <source>
        <dbReference type="HAMAP-Rule" id="MF_01468"/>
    </source>
</evidence>
<keyword evidence="4" id="KW-0963">Cytoplasm</keyword>
<keyword evidence="4" id="KW-0690">Ribosome biogenesis</keyword>
<dbReference type="Pfam" id="PF00636">
    <property type="entry name" value="Ribonuclease_3"/>
    <property type="match status" value="1"/>
</dbReference>
<reference evidence="6 7" key="1">
    <citation type="submission" date="2016-11" db="EMBL/GenBank/DDBJ databases">
        <authorList>
            <person name="Jaros S."/>
            <person name="Januszkiewicz K."/>
            <person name="Wedrychowicz H."/>
        </authorList>
    </citation>
    <scope>NUCLEOTIDE SEQUENCE [LARGE SCALE GENOMIC DNA]</scope>
    <source>
        <strain evidence="6 7">CGMCC 1.10681</strain>
    </source>
</reference>
<keyword evidence="4" id="KW-0694">RNA-binding</keyword>
<name>A0A1M7QY68_9BACI</name>
<dbReference type="SUPFAM" id="SSF69065">
    <property type="entry name" value="RNase III domain-like"/>
    <property type="match status" value="1"/>
</dbReference>
<dbReference type="Proteomes" id="UP000184184">
    <property type="component" value="Unassembled WGS sequence"/>
</dbReference>
<evidence type="ECO:0000256" key="3">
    <source>
        <dbReference type="ARBA" id="ARBA00022801"/>
    </source>
</evidence>
<evidence type="ECO:0000313" key="7">
    <source>
        <dbReference type="Proteomes" id="UP000184184"/>
    </source>
</evidence>
<dbReference type="PANTHER" id="PTHR34276:SF1">
    <property type="entry name" value="MINI-RIBONUCLEASE 3"/>
    <property type="match status" value="1"/>
</dbReference>
<dbReference type="EMBL" id="FRCZ01000011">
    <property type="protein sequence ID" value="SHN37090.1"/>
    <property type="molecule type" value="Genomic_DNA"/>
</dbReference>
<dbReference type="GO" id="GO:0006364">
    <property type="term" value="P:rRNA processing"/>
    <property type="evidence" value="ECO:0007669"/>
    <property type="project" value="UniProtKB-UniRule"/>
</dbReference>
<dbReference type="PIRSF" id="PIRSF005520">
    <property type="entry name" value="UCP005520"/>
    <property type="match status" value="1"/>
</dbReference>
<dbReference type="EC" id="3.1.26.-" evidence="4"/>
<dbReference type="GO" id="GO:0019843">
    <property type="term" value="F:rRNA binding"/>
    <property type="evidence" value="ECO:0007669"/>
    <property type="project" value="UniProtKB-UniRule"/>
</dbReference>
<evidence type="ECO:0000259" key="5">
    <source>
        <dbReference type="Pfam" id="PF00636"/>
    </source>
</evidence>
<dbReference type="STRING" id="1027249.SAMN05216179_3775"/>
<comment type="cofactor">
    <cofactor evidence="4">
        <name>Mg(2+)</name>
        <dbReference type="ChEBI" id="CHEBI:18420"/>
    </cofactor>
</comment>
<keyword evidence="4" id="KW-0460">Magnesium</keyword>
<protein>
    <recommendedName>
        <fullName evidence="4">Mini-ribonuclease 3</fullName>
        <shortName evidence="4">Mini-3</shortName>
        <shortName evidence="4">Mini-RNase 3</shortName>
        <ecNumber evidence="4">3.1.26.-</ecNumber>
    </recommendedName>
    <alternativeName>
        <fullName evidence="4">Mini-RNase III</fullName>
        <shortName evidence="4">Mini-III</shortName>
    </alternativeName>
</protein>
<comment type="similarity">
    <text evidence="4">Belongs to the MrnC RNase family.</text>
</comment>
<comment type="function">
    <text evidence="4">Involved in correct processing of both the 5' and 3' ends of 23S rRNA precursor. Processes 30S rRNA precursor transcript even in absence of ribonuclease 3 (Rnc); Rnc processes 30S rRNA into smaller rRNA precursors.</text>
</comment>
<dbReference type="Gene3D" id="1.10.1520.10">
    <property type="entry name" value="Ribonuclease III domain"/>
    <property type="match status" value="1"/>
</dbReference>
<dbReference type="HAMAP" id="MF_01468">
    <property type="entry name" value="RNase_Mini_III"/>
    <property type="match status" value="1"/>
</dbReference>
<dbReference type="PANTHER" id="PTHR34276">
    <property type="entry name" value="MINI-RIBONUCLEASE 3"/>
    <property type="match status" value="1"/>
</dbReference>
<keyword evidence="4" id="KW-0698">rRNA processing</keyword>
<evidence type="ECO:0000256" key="2">
    <source>
        <dbReference type="ARBA" id="ARBA00022759"/>
    </source>
</evidence>
<comment type="subunit">
    <text evidence="4">Homodimer.</text>
</comment>
<keyword evidence="4" id="KW-0699">rRNA-binding</keyword>
<dbReference type="InterPro" id="IPR000999">
    <property type="entry name" value="RNase_III_dom"/>
</dbReference>
<keyword evidence="3 4" id="KW-0378">Hydrolase</keyword>
<keyword evidence="1 4" id="KW-0540">Nuclease</keyword>
<dbReference type="InterPro" id="IPR008226">
    <property type="entry name" value="Mini3_fam"/>
</dbReference>
<proteinExistence type="inferred from homology"/>
<comment type="subcellular location">
    <subcellularLocation>
        <location evidence="4">Cytoplasm</location>
    </subcellularLocation>
</comment>
<accession>A0A1M7QY68</accession>
<dbReference type="AlphaFoldDB" id="A0A1M7QY68"/>
<organism evidence="6 7">
    <name type="scientific">Gracilibacillus kekensis</name>
    <dbReference type="NCBI Taxonomy" id="1027249"/>
    <lineage>
        <taxon>Bacteria</taxon>
        <taxon>Bacillati</taxon>
        <taxon>Bacillota</taxon>
        <taxon>Bacilli</taxon>
        <taxon>Bacillales</taxon>
        <taxon>Bacillaceae</taxon>
        <taxon>Gracilibacillus</taxon>
    </lineage>
</organism>
<keyword evidence="7" id="KW-1185">Reference proteome</keyword>
<feature type="domain" description="RNase III" evidence="5">
    <location>
        <begin position="13"/>
        <end position="111"/>
    </location>
</feature>
<evidence type="ECO:0000313" key="6">
    <source>
        <dbReference type="EMBL" id="SHN37090.1"/>
    </source>
</evidence>
<evidence type="ECO:0000256" key="1">
    <source>
        <dbReference type="ARBA" id="ARBA00022722"/>
    </source>
</evidence>
<gene>
    <name evidence="4" type="primary">mrnC</name>
    <name evidence="6" type="ORF">SAMN05216179_3775</name>
</gene>
<keyword evidence="2 4" id="KW-0255">Endonuclease</keyword>